<name>A0A2W1NNW7_9FLAO</name>
<dbReference type="InterPro" id="IPR013324">
    <property type="entry name" value="RNA_pol_sigma_r3/r4-like"/>
</dbReference>
<feature type="domain" description="RNA polymerase sigma-70 region 2" evidence="5">
    <location>
        <begin position="30"/>
        <end position="97"/>
    </location>
</feature>
<keyword evidence="4" id="KW-0804">Transcription</keyword>
<sequence>MVNQQVENQQELQNIITGCIKGKRKYQKQLFEKYYGKMMGVCMRYARDQDEAQDMVQNGFIKVFEKLTVYNFTGSFEGWVRRIMVNTAIDLIRKNKKNTYAIENEADIASEEENGIIIEEDLNALNFKASKAIEAISNLSAGYKMVFNLYVMEGYTHKEIAEYLGISEGTSKSNLAKAKQKLRASLSAEKVEYHG</sequence>
<dbReference type="GO" id="GO:0016987">
    <property type="term" value="F:sigma factor activity"/>
    <property type="evidence" value="ECO:0007669"/>
    <property type="project" value="UniProtKB-KW"/>
</dbReference>
<dbReference type="Proteomes" id="UP000249248">
    <property type="component" value="Unassembled WGS sequence"/>
</dbReference>
<dbReference type="Pfam" id="PF04542">
    <property type="entry name" value="Sigma70_r2"/>
    <property type="match status" value="1"/>
</dbReference>
<dbReference type="NCBIfam" id="TIGR02937">
    <property type="entry name" value="sigma70-ECF"/>
    <property type="match status" value="1"/>
</dbReference>
<dbReference type="Pfam" id="PF08281">
    <property type="entry name" value="Sigma70_r4_2"/>
    <property type="match status" value="1"/>
</dbReference>
<dbReference type="InterPro" id="IPR014284">
    <property type="entry name" value="RNA_pol_sigma-70_dom"/>
</dbReference>
<comment type="caution">
    <text evidence="7">The sequence shown here is derived from an EMBL/GenBank/DDBJ whole genome shotgun (WGS) entry which is preliminary data.</text>
</comment>
<dbReference type="Gene3D" id="1.10.1740.10">
    <property type="match status" value="1"/>
</dbReference>
<evidence type="ECO:0000256" key="1">
    <source>
        <dbReference type="ARBA" id="ARBA00010641"/>
    </source>
</evidence>
<dbReference type="PANTHER" id="PTHR43133:SF46">
    <property type="entry name" value="RNA POLYMERASE SIGMA-70 FACTOR ECF SUBFAMILY"/>
    <property type="match status" value="1"/>
</dbReference>
<dbReference type="PANTHER" id="PTHR43133">
    <property type="entry name" value="RNA POLYMERASE ECF-TYPE SIGMA FACTO"/>
    <property type="match status" value="1"/>
</dbReference>
<dbReference type="InterPro" id="IPR013325">
    <property type="entry name" value="RNA_pol_sigma_r2"/>
</dbReference>
<accession>A0A2W1NNW7</accession>
<dbReference type="SUPFAM" id="SSF88946">
    <property type="entry name" value="Sigma2 domain of RNA polymerase sigma factors"/>
    <property type="match status" value="1"/>
</dbReference>
<evidence type="ECO:0000259" key="6">
    <source>
        <dbReference type="Pfam" id="PF08281"/>
    </source>
</evidence>
<evidence type="ECO:0000256" key="4">
    <source>
        <dbReference type="ARBA" id="ARBA00023163"/>
    </source>
</evidence>
<feature type="domain" description="RNA polymerase sigma factor 70 region 4 type 2" evidence="6">
    <location>
        <begin position="133"/>
        <end position="182"/>
    </location>
</feature>
<comment type="similarity">
    <text evidence="1">Belongs to the sigma-70 factor family. ECF subfamily.</text>
</comment>
<dbReference type="SUPFAM" id="SSF88659">
    <property type="entry name" value="Sigma3 and sigma4 domains of RNA polymerase sigma factors"/>
    <property type="match status" value="1"/>
</dbReference>
<keyword evidence="8" id="KW-1185">Reference proteome</keyword>
<keyword evidence="3" id="KW-0731">Sigma factor</keyword>
<evidence type="ECO:0000256" key="2">
    <source>
        <dbReference type="ARBA" id="ARBA00023015"/>
    </source>
</evidence>
<dbReference type="EMBL" id="QKSB01000004">
    <property type="protein sequence ID" value="PZE17332.1"/>
    <property type="molecule type" value="Genomic_DNA"/>
</dbReference>
<dbReference type="InterPro" id="IPR036388">
    <property type="entry name" value="WH-like_DNA-bd_sf"/>
</dbReference>
<evidence type="ECO:0000256" key="3">
    <source>
        <dbReference type="ARBA" id="ARBA00023082"/>
    </source>
</evidence>
<dbReference type="Gene3D" id="1.10.10.10">
    <property type="entry name" value="Winged helix-like DNA-binding domain superfamily/Winged helix DNA-binding domain"/>
    <property type="match status" value="1"/>
</dbReference>
<proteinExistence type="inferred from homology"/>
<dbReference type="InterPro" id="IPR007627">
    <property type="entry name" value="RNA_pol_sigma70_r2"/>
</dbReference>
<evidence type="ECO:0000313" key="7">
    <source>
        <dbReference type="EMBL" id="PZE17332.1"/>
    </source>
</evidence>
<evidence type="ECO:0000313" key="8">
    <source>
        <dbReference type="Proteomes" id="UP000249248"/>
    </source>
</evidence>
<organism evidence="7 8">
    <name type="scientific">Putridiphycobacter roseus</name>
    <dbReference type="NCBI Taxonomy" id="2219161"/>
    <lineage>
        <taxon>Bacteria</taxon>
        <taxon>Pseudomonadati</taxon>
        <taxon>Bacteroidota</taxon>
        <taxon>Flavobacteriia</taxon>
        <taxon>Flavobacteriales</taxon>
        <taxon>Crocinitomicaceae</taxon>
        <taxon>Putridiphycobacter</taxon>
    </lineage>
</organism>
<dbReference type="GO" id="GO:0003677">
    <property type="term" value="F:DNA binding"/>
    <property type="evidence" value="ECO:0007669"/>
    <property type="project" value="InterPro"/>
</dbReference>
<dbReference type="AlphaFoldDB" id="A0A2W1NNW7"/>
<protein>
    <submittedName>
        <fullName evidence="7">RNA polymerase subunit sigma-70</fullName>
    </submittedName>
</protein>
<reference evidence="7 8" key="1">
    <citation type="submission" date="2018-06" db="EMBL/GenBank/DDBJ databases">
        <title>The draft genome sequence of Crocinitomix sp. SM1701.</title>
        <authorList>
            <person name="Zhang X."/>
        </authorList>
    </citation>
    <scope>NUCLEOTIDE SEQUENCE [LARGE SCALE GENOMIC DNA]</scope>
    <source>
        <strain evidence="7 8">SM1701</strain>
    </source>
</reference>
<dbReference type="GO" id="GO:0006352">
    <property type="term" value="P:DNA-templated transcription initiation"/>
    <property type="evidence" value="ECO:0007669"/>
    <property type="project" value="InterPro"/>
</dbReference>
<gene>
    <name evidence="7" type="ORF">DNU06_08665</name>
</gene>
<dbReference type="InterPro" id="IPR039425">
    <property type="entry name" value="RNA_pol_sigma-70-like"/>
</dbReference>
<dbReference type="InterPro" id="IPR013249">
    <property type="entry name" value="RNA_pol_sigma70_r4_t2"/>
</dbReference>
<evidence type="ECO:0000259" key="5">
    <source>
        <dbReference type="Pfam" id="PF04542"/>
    </source>
</evidence>
<keyword evidence="2" id="KW-0805">Transcription regulation</keyword>
<dbReference type="CDD" id="cd06171">
    <property type="entry name" value="Sigma70_r4"/>
    <property type="match status" value="1"/>
</dbReference>